<dbReference type="SUPFAM" id="SSF47384">
    <property type="entry name" value="Homodimeric domain of signal transducing histidine kinase"/>
    <property type="match status" value="1"/>
</dbReference>
<evidence type="ECO:0000259" key="8">
    <source>
        <dbReference type="PROSITE" id="PS50109"/>
    </source>
</evidence>
<dbReference type="InterPro" id="IPR000014">
    <property type="entry name" value="PAS"/>
</dbReference>
<dbReference type="SMART" id="SM00091">
    <property type="entry name" value="PAS"/>
    <property type="match status" value="1"/>
</dbReference>
<comment type="catalytic activity">
    <reaction evidence="1">
        <text>ATP + protein L-histidine = ADP + protein N-phospho-L-histidine.</text>
        <dbReference type="EC" id="2.7.13.3"/>
    </reaction>
</comment>
<feature type="region of interest" description="Disordered" evidence="7">
    <location>
        <begin position="1"/>
        <end position="22"/>
    </location>
</feature>
<dbReference type="SMART" id="SM00448">
    <property type="entry name" value="REC"/>
    <property type="match status" value="1"/>
</dbReference>
<accession>A0A1M6IKL6</accession>
<dbReference type="PRINTS" id="PR00344">
    <property type="entry name" value="BCTRLSENSOR"/>
</dbReference>
<dbReference type="Pfam" id="PF02518">
    <property type="entry name" value="HATPase_c"/>
    <property type="match status" value="1"/>
</dbReference>
<feature type="domain" description="Response regulatory" evidence="9">
    <location>
        <begin position="585"/>
        <end position="701"/>
    </location>
</feature>
<dbReference type="InterPro" id="IPR036097">
    <property type="entry name" value="HisK_dim/P_sf"/>
</dbReference>
<reference evidence="12" key="1">
    <citation type="submission" date="2016-11" db="EMBL/GenBank/DDBJ databases">
        <authorList>
            <person name="Varghese N."/>
            <person name="Submissions S."/>
        </authorList>
    </citation>
    <scope>NUCLEOTIDE SEQUENCE [LARGE SCALE GENOMIC DNA]</scope>
    <source>
        <strain evidence="12">DSM 16219</strain>
    </source>
</reference>
<dbReference type="InterPro" id="IPR003018">
    <property type="entry name" value="GAF"/>
</dbReference>
<dbReference type="Gene3D" id="3.30.450.20">
    <property type="entry name" value="PAS domain"/>
    <property type="match status" value="1"/>
</dbReference>
<dbReference type="InterPro" id="IPR011006">
    <property type="entry name" value="CheY-like_superfamily"/>
</dbReference>
<proteinExistence type="predicted"/>
<dbReference type="InterPro" id="IPR005467">
    <property type="entry name" value="His_kinase_dom"/>
</dbReference>
<sequence length="704" mass="78317">MKRARVEISPNRLDGSGGKGRAQDDGAVFETLYNKTPVMMQALDVQGNIISVNDYWLVNLNLSRAEVLGRPLLDFLSPESRIHAVKEVLPALQTEGFVSDVELEFQSKRGSLLEVSFSAVKDKTREGVECFPGFLTDISRRRASEKKLELDEARLEALLSLSDLKTLENSSEQEIIQKILEDAVLLTESEGGYFHFVNQDQVNIELFTWSKAVRDQCKAPRDSKYALHEAGIWADCIRTGAPQIHNDYPGHPLKKGYPEGHIPIRRHMSVPIFDRAAMIAIVGVANKEEPYDESDVRQLTLFAQALWNHIRDKRGREETKALELRLRQSQKMEAMGALAGGIAHDFNNILAPIIGYTEMELDEAISEQRPHDGLEAILKASYRARDLVKQILTFSRGAEHEMGPVRIQSIIKESIKLIRSSFPSTINISQMIDEKCGPVLADPTQIHQIIMNLCTNSLHAMQDRGGSLDISLREMEVHSPDLSLFPNLMEGTHLRLAISDTGRGMERETMERIFEPYFTTKAKEEGTGLGLSVVHGIVTSINGAVKVYSEPGKGSSFHVLLPVMQSAEPEVDLEPLDAIPHGNESILVVDDEEMMVTMVESMLERLGYTAECATRSTDALALFKADPNAYDALFTDLTMPGLTGVQLAQKCKEIRPDLPVVLCTGFSERTTGHILDSVGIKVTMNKPIVIRDLALALREALDRP</sequence>
<dbReference type="InterPro" id="IPR004358">
    <property type="entry name" value="Sig_transdc_His_kin-like_C"/>
</dbReference>
<keyword evidence="12" id="KW-1185">Reference proteome</keyword>
<feature type="domain" description="Histidine kinase" evidence="8">
    <location>
        <begin position="341"/>
        <end position="565"/>
    </location>
</feature>
<evidence type="ECO:0000313" key="11">
    <source>
        <dbReference type="EMBL" id="SHJ34964.1"/>
    </source>
</evidence>
<evidence type="ECO:0000259" key="9">
    <source>
        <dbReference type="PROSITE" id="PS50110"/>
    </source>
</evidence>
<dbReference type="InterPro" id="IPR003594">
    <property type="entry name" value="HATPase_dom"/>
</dbReference>
<dbReference type="Gene3D" id="3.30.450.40">
    <property type="match status" value="1"/>
</dbReference>
<dbReference type="InterPro" id="IPR029016">
    <property type="entry name" value="GAF-like_dom_sf"/>
</dbReference>
<dbReference type="InterPro" id="IPR036890">
    <property type="entry name" value="HATPase_C_sf"/>
</dbReference>
<dbReference type="EC" id="2.7.13.3" evidence="2"/>
<evidence type="ECO:0000256" key="6">
    <source>
        <dbReference type="PROSITE-ProRule" id="PRU00169"/>
    </source>
</evidence>
<keyword evidence="3 6" id="KW-0597">Phosphoprotein</keyword>
<dbReference type="CDD" id="cd00082">
    <property type="entry name" value="HisKA"/>
    <property type="match status" value="1"/>
</dbReference>
<dbReference type="SMART" id="SM00388">
    <property type="entry name" value="HisKA"/>
    <property type="match status" value="1"/>
</dbReference>
<dbReference type="SUPFAM" id="SSF55785">
    <property type="entry name" value="PYP-like sensor domain (PAS domain)"/>
    <property type="match status" value="1"/>
</dbReference>
<evidence type="ECO:0000256" key="4">
    <source>
        <dbReference type="ARBA" id="ARBA00022679"/>
    </source>
</evidence>
<dbReference type="NCBIfam" id="TIGR00229">
    <property type="entry name" value="sensory_box"/>
    <property type="match status" value="1"/>
</dbReference>
<dbReference type="Gene3D" id="3.40.50.2300">
    <property type="match status" value="1"/>
</dbReference>
<dbReference type="InterPro" id="IPR003661">
    <property type="entry name" value="HisK_dim/P_dom"/>
</dbReference>
<protein>
    <recommendedName>
        <fullName evidence="2">histidine kinase</fullName>
        <ecNumber evidence="2">2.7.13.3</ecNumber>
    </recommendedName>
</protein>
<evidence type="ECO:0000259" key="10">
    <source>
        <dbReference type="PROSITE" id="PS50112"/>
    </source>
</evidence>
<evidence type="ECO:0000256" key="3">
    <source>
        <dbReference type="ARBA" id="ARBA00022553"/>
    </source>
</evidence>
<dbReference type="PROSITE" id="PS50112">
    <property type="entry name" value="PAS"/>
    <property type="match status" value="1"/>
</dbReference>
<dbReference type="PANTHER" id="PTHR43065:SF42">
    <property type="entry name" value="TWO-COMPONENT SENSOR PPRA"/>
    <property type="match status" value="1"/>
</dbReference>
<evidence type="ECO:0000256" key="5">
    <source>
        <dbReference type="ARBA" id="ARBA00022777"/>
    </source>
</evidence>
<dbReference type="Pfam" id="PF00072">
    <property type="entry name" value="Response_reg"/>
    <property type="match status" value="1"/>
</dbReference>
<keyword evidence="4" id="KW-0808">Transferase</keyword>
<dbReference type="SUPFAM" id="SSF52172">
    <property type="entry name" value="CheY-like"/>
    <property type="match status" value="1"/>
</dbReference>
<evidence type="ECO:0000256" key="7">
    <source>
        <dbReference type="SAM" id="MobiDB-lite"/>
    </source>
</evidence>
<dbReference type="Proteomes" id="UP000183994">
    <property type="component" value="Unassembled WGS sequence"/>
</dbReference>
<name>A0A1M6IKL6_9BACT</name>
<dbReference type="InterPro" id="IPR001789">
    <property type="entry name" value="Sig_transdc_resp-reg_receiver"/>
</dbReference>
<dbReference type="EMBL" id="FQZU01000006">
    <property type="protein sequence ID" value="SHJ34964.1"/>
    <property type="molecule type" value="Genomic_DNA"/>
</dbReference>
<dbReference type="Gene3D" id="1.10.287.130">
    <property type="match status" value="1"/>
</dbReference>
<dbReference type="SUPFAM" id="SSF55874">
    <property type="entry name" value="ATPase domain of HSP90 chaperone/DNA topoisomerase II/histidine kinase"/>
    <property type="match status" value="1"/>
</dbReference>
<dbReference type="AlphaFoldDB" id="A0A1M6IKL6"/>
<evidence type="ECO:0000256" key="2">
    <source>
        <dbReference type="ARBA" id="ARBA00012438"/>
    </source>
</evidence>
<feature type="domain" description="PAS" evidence="10">
    <location>
        <begin position="25"/>
        <end position="95"/>
    </location>
</feature>
<dbReference type="Pfam" id="PF00512">
    <property type="entry name" value="HisKA"/>
    <property type="match status" value="1"/>
</dbReference>
<dbReference type="PROSITE" id="PS50109">
    <property type="entry name" value="HIS_KIN"/>
    <property type="match status" value="1"/>
</dbReference>
<dbReference type="Gene3D" id="3.30.565.10">
    <property type="entry name" value="Histidine kinase-like ATPase, C-terminal domain"/>
    <property type="match status" value="1"/>
</dbReference>
<dbReference type="SUPFAM" id="SSF55781">
    <property type="entry name" value="GAF domain-like"/>
    <property type="match status" value="1"/>
</dbReference>
<dbReference type="InterPro" id="IPR035965">
    <property type="entry name" value="PAS-like_dom_sf"/>
</dbReference>
<dbReference type="SMART" id="SM00387">
    <property type="entry name" value="HATPase_c"/>
    <property type="match status" value="1"/>
</dbReference>
<dbReference type="CDD" id="cd00130">
    <property type="entry name" value="PAS"/>
    <property type="match status" value="1"/>
</dbReference>
<dbReference type="Pfam" id="PF13426">
    <property type="entry name" value="PAS_9"/>
    <property type="match status" value="1"/>
</dbReference>
<evidence type="ECO:0000313" key="12">
    <source>
        <dbReference type="Proteomes" id="UP000183994"/>
    </source>
</evidence>
<dbReference type="Pfam" id="PF13185">
    <property type="entry name" value="GAF_2"/>
    <property type="match status" value="1"/>
</dbReference>
<dbReference type="STRING" id="1121393.SAMN02745216_01512"/>
<feature type="modified residue" description="4-aspartylphosphate" evidence="6">
    <location>
        <position position="636"/>
    </location>
</feature>
<evidence type="ECO:0000256" key="1">
    <source>
        <dbReference type="ARBA" id="ARBA00000085"/>
    </source>
</evidence>
<gene>
    <name evidence="11" type="ORF">SAMN02745216_01512</name>
</gene>
<dbReference type="PANTHER" id="PTHR43065">
    <property type="entry name" value="SENSOR HISTIDINE KINASE"/>
    <property type="match status" value="1"/>
</dbReference>
<dbReference type="GO" id="GO:0000155">
    <property type="term" value="F:phosphorelay sensor kinase activity"/>
    <property type="evidence" value="ECO:0007669"/>
    <property type="project" value="InterPro"/>
</dbReference>
<organism evidence="11 12">
    <name type="scientific">Desulfatibacillum alkenivorans DSM 16219</name>
    <dbReference type="NCBI Taxonomy" id="1121393"/>
    <lineage>
        <taxon>Bacteria</taxon>
        <taxon>Pseudomonadati</taxon>
        <taxon>Thermodesulfobacteriota</taxon>
        <taxon>Desulfobacteria</taxon>
        <taxon>Desulfobacterales</taxon>
        <taxon>Desulfatibacillaceae</taxon>
        <taxon>Desulfatibacillum</taxon>
    </lineage>
</organism>
<keyword evidence="5" id="KW-0418">Kinase</keyword>
<dbReference type="PROSITE" id="PS50110">
    <property type="entry name" value="RESPONSE_REGULATORY"/>
    <property type="match status" value="1"/>
</dbReference>